<dbReference type="InterPro" id="IPR036291">
    <property type="entry name" value="NAD(P)-bd_dom_sf"/>
</dbReference>
<dbReference type="SUPFAM" id="SSF51735">
    <property type="entry name" value="NAD(P)-binding Rossmann-fold domains"/>
    <property type="match status" value="1"/>
</dbReference>
<proteinExistence type="predicted"/>
<gene>
    <name evidence="1" type="ORF">SAMN05660429_01155</name>
</gene>
<sequence>MSNPPQALVIGAGSAIATSLIVSLLDKGYAVTAVSRKPAKQLSSKELTWHETEYTDQAIAHICKTIASQDISFSNIFICNGLLHTQEVMPEKQINQFSSESFLTVLSANTLTPMLWISHLPKLLTKGIKTEVVIFSARVGSIGDNRLGGWYSYRASKAALNMLVKTSAIELKRRFKQAQFILFHPGTTQSPLSKPFTQGSNNKTVFTPEFVATQLLSILEQGPQSDTCLYLDWQGKAIDW</sequence>
<dbReference type="RefSeq" id="WP_177168857.1">
    <property type="nucleotide sequence ID" value="NZ_AP027363.1"/>
</dbReference>
<evidence type="ECO:0000313" key="2">
    <source>
        <dbReference type="Proteomes" id="UP000199308"/>
    </source>
</evidence>
<dbReference type="EMBL" id="FOHK01000005">
    <property type="protein sequence ID" value="SET17373.1"/>
    <property type="molecule type" value="Genomic_DNA"/>
</dbReference>
<dbReference type="Gene3D" id="3.40.50.720">
    <property type="entry name" value="NAD(P)-binding Rossmann-like Domain"/>
    <property type="match status" value="1"/>
</dbReference>
<accession>A0A1I0CCV9</accession>
<dbReference type="InterPro" id="IPR002347">
    <property type="entry name" value="SDR_fam"/>
</dbReference>
<protein>
    <submittedName>
        <fullName evidence="1">NAD(P)-dependent dehydrogenase, short-chain alcohol dehydrogenase family</fullName>
    </submittedName>
</protein>
<dbReference type="GO" id="GO:0016491">
    <property type="term" value="F:oxidoreductase activity"/>
    <property type="evidence" value="ECO:0007669"/>
    <property type="project" value="TreeGrafter"/>
</dbReference>
<dbReference type="Pfam" id="PF00106">
    <property type="entry name" value="adh_short"/>
    <property type="match status" value="1"/>
</dbReference>
<dbReference type="PANTHER" id="PTHR43544">
    <property type="entry name" value="SHORT-CHAIN DEHYDROGENASE/REDUCTASE"/>
    <property type="match status" value="1"/>
</dbReference>
<keyword evidence="2" id="KW-1185">Reference proteome</keyword>
<dbReference type="InterPro" id="IPR051468">
    <property type="entry name" value="Fungal_SecMetab_SDRs"/>
</dbReference>
<evidence type="ECO:0000313" key="1">
    <source>
        <dbReference type="EMBL" id="SET17373.1"/>
    </source>
</evidence>
<dbReference type="STRING" id="349064.SAMN05660429_01155"/>
<organism evidence="1 2">
    <name type="scientific">Thalassotalea agarivorans</name>
    <name type="common">Thalassomonas agarivorans</name>
    <dbReference type="NCBI Taxonomy" id="349064"/>
    <lineage>
        <taxon>Bacteria</taxon>
        <taxon>Pseudomonadati</taxon>
        <taxon>Pseudomonadota</taxon>
        <taxon>Gammaproteobacteria</taxon>
        <taxon>Alteromonadales</taxon>
        <taxon>Colwelliaceae</taxon>
        <taxon>Thalassotalea</taxon>
    </lineage>
</organism>
<dbReference type="PANTHER" id="PTHR43544:SF12">
    <property type="entry name" value="NAD(P)-BINDING ROSSMANN-FOLD SUPERFAMILY PROTEIN"/>
    <property type="match status" value="1"/>
</dbReference>
<dbReference type="AlphaFoldDB" id="A0A1I0CCV9"/>
<dbReference type="GO" id="GO:0005737">
    <property type="term" value="C:cytoplasm"/>
    <property type="evidence" value="ECO:0007669"/>
    <property type="project" value="TreeGrafter"/>
</dbReference>
<name>A0A1I0CCV9_THASX</name>
<dbReference type="Proteomes" id="UP000199308">
    <property type="component" value="Unassembled WGS sequence"/>
</dbReference>
<reference evidence="1 2" key="1">
    <citation type="submission" date="2016-10" db="EMBL/GenBank/DDBJ databases">
        <authorList>
            <person name="de Groot N.N."/>
        </authorList>
    </citation>
    <scope>NUCLEOTIDE SEQUENCE [LARGE SCALE GENOMIC DNA]</scope>
    <source>
        <strain evidence="1 2">DSM 19706</strain>
    </source>
</reference>